<accession>A0A9P8FUL8</accession>
<evidence type="ECO:0000313" key="1">
    <source>
        <dbReference type="EMBL" id="KAG9983280.1"/>
    </source>
</evidence>
<proteinExistence type="predicted"/>
<organism evidence="1 2">
    <name type="scientific">Aureobasidium melanogenum</name>
    <name type="common">Aureobasidium pullulans var. melanogenum</name>
    <dbReference type="NCBI Taxonomy" id="46634"/>
    <lineage>
        <taxon>Eukaryota</taxon>
        <taxon>Fungi</taxon>
        <taxon>Dikarya</taxon>
        <taxon>Ascomycota</taxon>
        <taxon>Pezizomycotina</taxon>
        <taxon>Dothideomycetes</taxon>
        <taxon>Dothideomycetidae</taxon>
        <taxon>Dothideales</taxon>
        <taxon>Saccotheciaceae</taxon>
        <taxon>Aureobasidium</taxon>
    </lineage>
</organism>
<dbReference type="AlphaFoldDB" id="A0A9P8FUL8"/>
<feature type="non-terminal residue" evidence="1">
    <location>
        <position position="470"/>
    </location>
</feature>
<evidence type="ECO:0000313" key="2">
    <source>
        <dbReference type="Proteomes" id="UP000729357"/>
    </source>
</evidence>
<name>A0A9P8FUL8_AURME</name>
<protein>
    <submittedName>
        <fullName evidence="1">Uncharacterized protein</fullName>
    </submittedName>
</protein>
<reference evidence="1" key="1">
    <citation type="journal article" date="2021" name="J Fungi (Basel)">
        <title>Virulence traits and population genomics of the black yeast Aureobasidium melanogenum.</title>
        <authorList>
            <person name="Cernosa A."/>
            <person name="Sun X."/>
            <person name="Gostincar C."/>
            <person name="Fang C."/>
            <person name="Gunde-Cimerman N."/>
            <person name="Song Z."/>
        </authorList>
    </citation>
    <scope>NUCLEOTIDE SEQUENCE</scope>
    <source>
        <strain evidence="1">EXF-9298</strain>
    </source>
</reference>
<reference evidence="1" key="2">
    <citation type="submission" date="2021-08" db="EMBL/GenBank/DDBJ databases">
        <authorList>
            <person name="Gostincar C."/>
            <person name="Sun X."/>
            <person name="Song Z."/>
            <person name="Gunde-Cimerman N."/>
        </authorList>
    </citation>
    <scope>NUCLEOTIDE SEQUENCE</scope>
    <source>
        <strain evidence="1">EXF-9298</strain>
    </source>
</reference>
<comment type="caution">
    <text evidence="1">The sequence shown here is derived from an EMBL/GenBank/DDBJ whole genome shotgun (WGS) entry which is preliminary data.</text>
</comment>
<dbReference type="Proteomes" id="UP000729357">
    <property type="component" value="Unassembled WGS sequence"/>
</dbReference>
<dbReference type="EMBL" id="JAHFXS010000617">
    <property type="protein sequence ID" value="KAG9983280.1"/>
    <property type="molecule type" value="Genomic_DNA"/>
</dbReference>
<gene>
    <name evidence="1" type="ORF">KCU98_g6209</name>
</gene>
<keyword evidence="2" id="KW-1185">Reference proteome</keyword>
<sequence>MSPLLGTQPFHIESLQNLSIGRALPPLPTGYDGPTMVKGTGWSLPSGAYTARQIVEGCAPLLETVLHHLGPSPPDQSSAREMLLNNLASNLALGTRESSLEIPAKDASRKEFAAQAFKIGKTLITYAREIKDASFDPDYAIRSPCEGHLLKPAVALLMFGPRSLGHLMQIYNEYLHQMVLLRDALLPFDNYDEVVIPITAGEGKQRLGMRFTEPTRMKFIAELMTKLTTQKSVVGSAQSFLAPDLAVENAYGFQYSYGVVLPAAVVGGQSLRLLRYIPAILDDTTPEVSFEYEFADYYTAPRIEIPQPSQCIADVQDQLSVSNATQHEHTNCSFAIHENTELKSTSRILRLQMSHANGKCSTVDVGQISRGWRYSYKASAQSQRPASSTVIASIHGAAHFLANSGSSGLITDKQGGIHLIKCSNNLELLACLGAIYPDNIIILDEGATLEDTEGVGQSLPGEPRFVLQLV</sequence>